<feature type="chain" id="PRO_5023027395" description="VCBS repeat-containing protein" evidence="2">
    <location>
        <begin position="21"/>
        <end position="221"/>
    </location>
</feature>
<evidence type="ECO:0008006" key="5">
    <source>
        <dbReference type="Google" id="ProtNLM"/>
    </source>
</evidence>
<accession>A0A5C6RI04</accession>
<evidence type="ECO:0000256" key="2">
    <source>
        <dbReference type="SAM" id="SignalP"/>
    </source>
</evidence>
<dbReference type="RefSeq" id="WP_147168732.1">
    <property type="nucleotide sequence ID" value="NZ_VOOR01000042.1"/>
</dbReference>
<reference evidence="3 4" key="1">
    <citation type="submission" date="2019-08" db="EMBL/GenBank/DDBJ databases">
        <title>Genome of Phaeodactylibacter luteus.</title>
        <authorList>
            <person name="Bowman J.P."/>
        </authorList>
    </citation>
    <scope>NUCLEOTIDE SEQUENCE [LARGE SCALE GENOMIC DNA]</scope>
    <source>
        <strain evidence="3 4">KCTC 42180</strain>
    </source>
</reference>
<organism evidence="3 4">
    <name type="scientific">Phaeodactylibacter luteus</name>
    <dbReference type="NCBI Taxonomy" id="1564516"/>
    <lineage>
        <taxon>Bacteria</taxon>
        <taxon>Pseudomonadati</taxon>
        <taxon>Bacteroidota</taxon>
        <taxon>Saprospiria</taxon>
        <taxon>Saprospirales</taxon>
        <taxon>Haliscomenobacteraceae</taxon>
        <taxon>Phaeodactylibacter</taxon>
    </lineage>
</organism>
<gene>
    <name evidence="3" type="ORF">FRY97_16815</name>
</gene>
<sequence length="221" mass="24187">MKTRLNLFLTLLLLSLYSCGGSSPSTTGTEDQQAASTAPTEEAAAEPKAQQGESQENTELFRQAAPLGKPFEKVLQAGEVSFEVRSPNRGQDNQLTLTSSGFSVRNEAQQVEVEGLLADAQLADLNADGYPEVYLFTISEVEGGKAMQVYAFASYRNRSFGPIYIPALPESDNRMQGYKGGDKYRLDSEALVRTFSTTDGEESLEYELVKGETSFVLQPRK</sequence>
<evidence type="ECO:0000256" key="1">
    <source>
        <dbReference type="SAM" id="MobiDB-lite"/>
    </source>
</evidence>
<name>A0A5C6RI04_9BACT</name>
<protein>
    <recommendedName>
        <fullName evidence="5">VCBS repeat-containing protein</fullName>
    </recommendedName>
</protein>
<evidence type="ECO:0000313" key="3">
    <source>
        <dbReference type="EMBL" id="TXB61911.1"/>
    </source>
</evidence>
<keyword evidence="2" id="KW-0732">Signal</keyword>
<feature type="compositionally biased region" description="Low complexity" evidence="1">
    <location>
        <begin position="22"/>
        <end position="53"/>
    </location>
</feature>
<dbReference type="OrthoDB" id="980465at2"/>
<dbReference type="AlphaFoldDB" id="A0A5C6RI04"/>
<keyword evidence="4" id="KW-1185">Reference proteome</keyword>
<dbReference type="PROSITE" id="PS51257">
    <property type="entry name" value="PROKAR_LIPOPROTEIN"/>
    <property type="match status" value="1"/>
</dbReference>
<feature type="region of interest" description="Disordered" evidence="1">
    <location>
        <begin position="22"/>
        <end position="58"/>
    </location>
</feature>
<dbReference type="Proteomes" id="UP000321580">
    <property type="component" value="Unassembled WGS sequence"/>
</dbReference>
<dbReference type="EMBL" id="VOOR01000042">
    <property type="protein sequence ID" value="TXB61911.1"/>
    <property type="molecule type" value="Genomic_DNA"/>
</dbReference>
<feature type="signal peptide" evidence="2">
    <location>
        <begin position="1"/>
        <end position="20"/>
    </location>
</feature>
<comment type="caution">
    <text evidence="3">The sequence shown here is derived from an EMBL/GenBank/DDBJ whole genome shotgun (WGS) entry which is preliminary data.</text>
</comment>
<proteinExistence type="predicted"/>
<evidence type="ECO:0000313" key="4">
    <source>
        <dbReference type="Proteomes" id="UP000321580"/>
    </source>
</evidence>